<feature type="domain" description="SusD-like N-terminal" evidence="8">
    <location>
        <begin position="63"/>
        <end position="192"/>
    </location>
</feature>
<comment type="similarity">
    <text evidence="2">Belongs to the SusD family.</text>
</comment>
<dbReference type="Pfam" id="PF07980">
    <property type="entry name" value="SusD_RagB"/>
    <property type="match status" value="1"/>
</dbReference>
<name>A0A1W2CKZ9_9SPHI</name>
<evidence type="ECO:0000256" key="2">
    <source>
        <dbReference type="ARBA" id="ARBA00006275"/>
    </source>
</evidence>
<keyword evidence="10" id="KW-1185">Reference proteome</keyword>
<dbReference type="Gene3D" id="1.25.40.390">
    <property type="match status" value="1"/>
</dbReference>
<dbReference type="GO" id="GO:0009279">
    <property type="term" value="C:cell outer membrane"/>
    <property type="evidence" value="ECO:0007669"/>
    <property type="project" value="UniProtKB-SubCell"/>
</dbReference>
<evidence type="ECO:0000313" key="9">
    <source>
        <dbReference type="EMBL" id="SMC85861.1"/>
    </source>
</evidence>
<keyword evidence="3 6" id="KW-0732">Signal</keyword>
<organism evidence="9 10">
    <name type="scientific">Pedobacter nyackensis</name>
    <dbReference type="NCBI Taxonomy" id="475255"/>
    <lineage>
        <taxon>Bacteria</taxon>
        <taxon>Pseudomonadati</taxon>
        <taxon>Bacteroidota</taxon>
        <taxon>Sphingobacteriia</taxon>
        <taxon>Sphingobacteriales</taxon>
        <taxon>Sphingobacteriaceae</taxon>
        <taxon>Pedobacter</taxon>
    </lineage>
</organism>
<dbReference type="AlphaFoldDB" id="A0A1W2CKZ9"/>
<evidence type="ECO:0000256" key="5">
    <source>
        <dbReference type="ARBA" id="ARBA00023237"/>
    </source>
</evidence>
<dbReference type="InterPro" id="IPR012944">
    <property type="entry name" value="SusD_RagB_dom"/>
</dbReference>
<keyword evidence="4" id="KW-0472">Membrane</keyword>
<gene>
    <name evidence="9" type="ORF">SAMN04488101_10431</name>
</gene>
<comment type="subcellular location">
    <subcellularLocation>
        <location evidence="1">Cell outer membrane</location>
    </subcellularLocation>
</comment>
<evidence type="ECO:0000256" key="4">
    <source>
        <dbReference type="ARBA" id="ARBA00023136"/>
    </source>
</evidence>
<feature type="chain" id="PRO_5013320605" evidence="6">
    <location>
        <begin position="23"/>
        <end position="566"/>
    </location>
</feature>
<evidence type="ECO:0000256" key="3">
    <source>
        <dbReference type="ARBA" id="ARBA00022729"/>
    </source>
</evidence>
<evidence type="ECO:0000256" key="6">
    <source>
        <dbReference type="SAM" id="SignalP"/>
    </source>
</evidence>
<reference evidence="9 10" key="1">
    <citation type="submission" date="2017-04" db="EMBL/GenBank/DDBJ databases">
        <authorList>
            <person name="Afonso C.L."/>
            <person name="Miller P.J."/>
            <person name="Scott M.A."/>
            <person name="Spackman E."/>
            <person name="Goraichik I."/>
            <person name="Dimitrov K.M."/>
            <person name="Suarez D.L."/>
            <person name="Swayne D.E."/>
        </authorList>
    </citation>
    <scope>NUCLEOTIDE SEQUENCE [LARGE SCALE GENOMIC DNA]</scope>
    <source>
        <strain evidence="9 10">DSM 19625</strain>
    </source>
</reference>
<dbReference type="InterPro" id="IPR033985">
    <property type="entry name" value="SusD-like_N"/>
</dbReference>
<dbReference type="RefSeq" id="WP_084289153.1">
    <property type="nucleotide sequence ID" value="NZ_FWYB01000004.1"/>
</dbReference>
<dbReference type="STRING" id="475255.SAMN04488101_10431"/>
<evidence type="ECO:0000313" key="10">
    <source>
        <dbReference type="Proteomes" id="UP000192678"/>
    </source>
</evidence>
<dbReference type="CDD" id="cd08977">
    <property type="entry name" value="SusD"/>
    <property type="match status" value="1"/>
</dbReference>
<dbReference type="Pfam" id="PF14322">
    <property type="entry name" value="SusD-like_3"/>
    <property type="match status" value="1"/>
</dbReference>
<protein>
    <submittedName>
        <fullName evidence="9">Starch-binding associating with outer membrane</fullName>
    </submittedName>
</protein>
<evidence type="ECO:0000259" key="7">
    <source>
        <dbReference type="Pfam" id="PF07980"/>
    </source>
</evidence>
<evidence type="ECO:0000256" key="1">
    <source>
        <dbReference type="ARBA" id="ARBA00004442"/>
    </source>
</evidence>
<feature type="signal peptide" evidence="6">
    <location>
        <begin position="1"/>
        <end position="22"/>
    </location>
</feature>
<dbReference type="EMBL" id="FWYB01000004">
    <property type="protein sequence ID" value="SMC85861.1"/>
    <property type="molecule type" value="Genomic_DNA"/>
</dbReference>
<sequence length="566" mass="64121">MKKIIYLSLLAGVLFVQMSCSKMDPEKEPLEEYTEDYIFDPNDPAGTLAIQFLNNVYTHLPDGFNRIGNDMLDVATDDAIPSRDNTSIDVLRSGRLSSVVSNPDGVWNEQYLAIRKANIFLSKIDVVPLTDEVKNNWKADARFLRAMFYFELVKRYGGVPLIGDTVYKVADKVEPKRNSFEECVNYIVSECDAVKSTARPDPVSLTDWGRVSKGVVLTLKAKVLNYAASELYNGGNIALSDGNPANDALQGYPNFDAGRWQKAALAAKDVMDLGIYSLESGNNLFIQRRNNEVIFSYLRPTNRDIPLLNGPIGFNTANTKGQGLTSPTQDLVDAFPMISGKPITDVSYNKDNPYASRDPRLDKAILYNGLKWLNRGVETFEGGLDKPNTTNLVQTKTGYYTRKFMAHFTTSAEYSLQHLNFNIFRYADVMLMYAEALNEFNIVPPAEVYQILKDIRKRAGLQLANAYGVPATMNKTEARNFIRNERRIELCLEEQRYWDVRRWKIAEQEFNKDLQGMRITKTGATTFGYQRFVAGKIVFNSPRMYMYPIPNSEVLKNKNMVQNSGW</sequence>
<feature type="domain" description="RagB/SusD" evidence="7">
    <location>
        <begin position="315"/>
        <end position="566"/>
    </location>
</feature>
<evidence type="ECO:0000259" key="8">
    <source>
        <dbReference type="Pfam" id="PF14322"/>
    </source>
</evidence>
<dbReference type="SUPFAM" id="SSF48452">
    <property type="entry name" value="TPR-like"/>
    <property type="match status" value="1"/>
</dbReference>
<keyword evidence="5" id="KW-0998">Cell outer membrane</keyword>
<proteinExistence type="inferred from homology"/>
<dbReference type="InterPro" id="IPR011990">
    <property type="entry name" value="TPR-like_helical_dom_sf"/>
</dbReference>
<dbReference type="Proteomes" id="UP000192678">
    <property type="component" value="Unassembled WGS sequence"/>
</dbReference>
<accession>A0A1W2CKZ9</accession>